<evidence type="ECO:0000259" key="1">
    <source>
        <dbReference type="Pfam" id="PF05050"/>
    </source>
</evidence>
<dbReference type="PANTHER" id="PTHR34203:SF15">
    <property type="entry name" value="SLL1173 PROTEIN"/>
    <property type="match status" value="1"/>
</dbReference>
<dbReference type="eggNOG" id="COG2519">
    <property type="taxonomic scope" value="Bacteria"/>
</dbReference>
<sequence>MFGTYIGNNRVLVSTKWGGMLLVNSSDLSLTPTLIINGIYDVGLTNYLIKNIKNGDTVVDIGANIGYFTVLMGYLVGNDGKVISYEANPNLIPLIQDNISMNYIGNRVKIYNKAIYSDFKKLSFYITDKFMGNSSLHKHDDGYLNKYKGDSIKEIQVDAEPLDAIYDNIDKITFLKIDIEGGEYHALKGMEKLLASGKIETLSFELNRGMLQDDWNLLYEFLKIHNEMHYYILNNNGDIISISLDDIFRHDEIPNVIIKIKI</sequence>
<protein>
    <submittedName>
        <fullName evidence="2">Methyltransferase FkbM family</fullName>
    </submittedName>
</protein>
<dbReference type="AlphaFoldDB" id="G2MQY5"/>
<organism evidence="2 3">
    <name type="scientific">Thermoanaerobacter wiegelii Rt8.B1</name>
    <dbReference type="NCBI Taxonomy" id="697303"/>
    <lineage>
        <taxon>Bacteria</taxon>
        <taxon>Bacillati</taxon>
        <taxon>Bacillota</taxon>
        <taxon>Clostridia</taxon>
        <taxon>Thermoanaerobacterales</taxon>
        <taxon>Thermoanaerobacteraceae</taxon>
        <taxon>Thermoanaerobacter</taxon>
    </lineage>
</organism>
<dbReference type="PANTHER" id="PTHR34203">
    <property type="entry name" value="METHYLTRANSFERASE, FKBM FAMILY PROTEIN"/>
    <property type="match status" value="1"/>
</dbReference>
<dbReference type="SUPFAM" id="SSF53335">
    <property type="entry name" value="S-adenosyl-L-methionine-dependent methyltransferases"/>
    <property type="match status" value="1"/>
</dbReference>
<keyword evidence="3" id="KW-1185">Reference proteome</keyword>
<dbReference type="Proteomes" id="UP000008276">
    <property type="component" value="Chromosome"/>
</dbReference>
<reference evidence="2 3" key="1">
    <citation type="submission" date="2011-08" db="EMBL/GenBank/DDBJ databases">
        <title>Complete sequence of Thermoanaerobacter wiegelii Rt8.B1.</title>
        <authorList>
            <consortium name="US DOE Joint Genome Institute"/>
            <person name="Lucas S."/>
            <person name="Han J."/>
            <person name="Lapidus A."/>
            <person name="Cheng J.-F."/>
            <person name="Goodwin L."/>
            <person name="Pitluck S."/>
            <person name="Peters L."/>
            <person name="Mikhailova N."/>
            <person name="Zeytun A."/>
            <person name="Daligault H."/>
            <person name="Detter J.C."/>
            <person name="Han C."/>
            <person name="Tapia R."/>
            <person name="Land M."/>
            <person name="Hauser L."/>
            <person name="Kyrpides N."/>
            <person name="Ivanova N."/>
            <person name="Pagani I."/>
            <person name="Hemme C."/>
            <person name="Woyke T."/>
        </authorList>
    </citation>
    <scope>NUCLEOTIDE SEQUENCE [LARGE SCALE GENOMIC DNA]</scope>
    <source>
        <strain evidence="2 3">Rt8.B1</strain>
    </source>
</reference>
<keyword evidence="2" id="KW-0808">Transferase</keyword>
<keyword evidence="2" id="KW-0489">Methyltransferase</keyword>
<dbReference type="InterPro" id="IPR052514">
    <property type="entry name" value="SAM-dependent_MTase"/>
</dbReference>
<dbReference type="InterPro" id="IPR006342">
    <property type="entry name" value="FkbM_mtfrase"/>
</dbReference>
<evidence type="ECO:0000313" key="2">
    <source>
        <dbReference type="EMBL" id="AEM78034.1"/>
    </source>
</evidence>
<evidence type="ECO:0000313" key="3">
    <source>
        <dbReference type="Proteomes" id="UP000008276"/>
    </source>
</evidence>
<dbReference type="GO" id="GO:0032259">
    <property type="term" value="P:methylation"/>
    <property type="evidence" value="ECO:0007669"/>
    <property type="project" value="UniProtKB-KW"/>
</dbReference>
<dbReference type="HOGENOM" id="CLU_074577_1_0_9"/>
<dbReference type="Gene3D" id="3.40.50.150">
    <property type="entry name" value="Vaccinia Virus protein VP39"/>
    <property type="match status" value="1"/>
</dbReference>
<dbReference type="InterPro" id="IPR029063">
    <property type="entry name" value="SAM-dependent_MTases_sf"/>
</dbReference>
<dbReference type="Pfam" id="PF05050">
    <property type="entry name" value="Methyltransf_21"/>
    <property type="match status" value="1"/>
</dbReference>
<dbReference type="KEGG" id="twi:Thewi_0577"/>
<dbReference type="EMBL" id="CP002991">
    <property type="protein sequence ID" value="AEM78034.1"/>
    <property type="molecule type" value="Genomic_DNA"/>
</dbReference>
<gene>
    <name evidence="2" type="ORF">Thewi_0577</name>
</gene>
<dbReference type="STRING" id="697303.Thewi_0577"/>
<dbReference type="GO" id="GO:0008168">
    <property type="term" value="F:methyltransferase activity"/>
    <property type="evidence" value="ECO:0007669"/>
    <property type="project" value="UniProtKB-KW"/>
</dbReference>
<feature type="domain" description="Methyltransferase FkbM" evidence="1">
    <location>
        <begin position="60"/>
        <end position="227"/>
    </location>
</feature>
<dbReference type="NCBIfam" id="TIGR01444">
    <property type="entry name" value="fkbM_fam"/>
    <property type="match status" value="1"/>
</dbReference>
<accession>G2MQY5</accession>
<proteinExistence type="predicted"/>
<name>G2MQY5_9THEO</name>